<name>A0ACC0CE29_CATRO</name>
<dbReference type="Proteomes" id="UP001060085">
    <property type="component" value="Linkage Group LG01"/>
</dbReference>
<reference evidence="2" key="1">
    <citation type="journal article" date="2023" name="Nat. Plants">
        <title>Single-cell RNA sequencing provides a high-resolution roadmap for understanding the multicellular compartmentation of specialized metabolism.</title>
        <authorList>
            <person name="Sun S."/>
            <person name="Shen X."/>
            <person name="Li Y."/>
            <person name="Li Y."/>
            <person name="Wang S."/>
            <person name="Li R."/>
            <person name="Zhang H."/>
            <person name="Shen G."/>
            <person name="Guo B."/>
            <person name="Wei J."/>
            <person name="Xu J."/>
            <person name="St-Pierre B."/>
            <person name="Chen S."/>
            <person name="Sun C."/>
        </authorList>
    </citation>
    <scope>NUCLEOTIDE SEQUENCE [LARGE SCALE GENOMIC DNA]</scope>
</reference>
<evidence type="ECO:0000313" key="2">
    <source>
        <dbReference type="Proteomes" id="UP001060085"/>
    </source>
</evidence>
<comment type="caution">
    <text evidence="1">The sequence shown here is derived from an EMBL/GenBank/DDBJ whole genome shotgun (WGS) entry which is preliminary data.</text>
</comment>
<protein>
    <submittedName>
        <fullName evidence="1">Uncharacterized protein</fullName>
    </submittedName>
</protein>
<sequence length="398" mass="44431">MTLSHLLTLSSPLLSTTPSTSISNPFSTNFPKLPFKSIKFPLRCFPPKPSLLTADQQQHILEAVADSGEKLLPGVRTYENDLARLTLVGAVDFHQALTAAAADGGRAADQHLSEDVPAMVVETIFPGPPDHHSTTSTRLFLPARKVKEKAKSLKDSLSEDVFSSNNILAMTFRQVVVQQLWSFELRLFRPGTRRDMDDLENAREVPASFIISSSDERIISVLAEVLCRSALESAEKQFFGHSLGRWSFKGFPSFHKLKRIVSQDASAVLDISLEHEIIANAKSLLEKFSSERAKYKSMQMAPENNWWTMSSFSELEKVGGHEFTAWISEYIPLYRLHINAGKFEDMKFEGGNLSATNSWEILLTHSQTVSTLSFVCIIILLLLNSLDDIVKYIALKIA</sequence>
<keyword evidence="2" id="KW-1185">Reference proteome</keyword>
<accession>A0ACC0CE29</accession>
<evidence type="ECO:0000313" key="1">
    <source>
        <dbReference type="EMBL" id="KAI5683097.1"/>
    </source>
</evidence>
<dbReference type="EMBL" id="CM044701">
    <property type="protein sequence ID" value="KAI5683097.1"/>
    <property type="molecule type" value="Genomic_DNA"/>
</dbReference>
<organism evidence="1 2">
    <name type="scientific">Catharanthus roseus</name>
    <name type="common">Madagascar periwinkle</name>
    <name type="synonym">Vinca rosea</name>
    <dbReference type="NCBI Taxonomy" id="4058"/>
    <lineage>
        <taxon>Eukaryota</taxon>
        <taxon>Viridiplantae</taxon>
        <taxon>Streptophyta</taxon>
        <taxon>Embryophyta</taxon>
        <taxon>Tracheophyta</taxon>
        <taxon>Spermatophyta</taxon>
        <taxon>Magnoliopsida</taxon>
        <taxon>eudicotyledons</taxon>
        <taxon>Gunneridae</taxon>
        <taxon>Pentapetalae</taxon>
        <taxon>asterids</taxon>
        <taxon>lamiids</taxon>
        <taxon>Gentianales</taxon>
        <taxon>Apocynaceae</taxon>
        <taxon>Rauvolfioideae</taxon>
        <taxon>Vinceae</taxon>
        <taxon>Catharanthinae</taxon>
        <taxon>Catharanthus</taxon>
    </lineage>
</organism>
<gene>
    <name evidence="1" type="ORF">M9H77_04325</name>
</gene>
<proteinExistence type="predicted"/>